<proteinExistence type="predicted"/>
<accession>A0A9X1S408</accession>
<keyword evidence="2" id="KW-1185">Reference proteome</keyword>
<sequence>MDSRVVEVIVRGRLGPDIVAALPEFRIDTDADGLTWIVGAIPDQAKLLGILEMFDALHIDVVSVNPVETI</sequence>
<name>A0A9X1S408_9MICO</name>
<gene>
    <name evidence="1" type="ORF">KEC57_10200</name>
</gene>
<protein>
    <submittedName>
        <fullName evidence="1">Uncharacterized protein</fullName>
    </submittedName>
</protein>
<dbReference type="AlphaFoldDB" id="A0A9X1S408"/>
<dbReference type="EMBL" id="JAGTTN010000003">
    <property type="protein sequence ID" value="MCC2032548.1"/>
    <property type="molecule type" value="Genomic_DNA"/>
</dbReference>
<evidence type="ECO:0000313" key="2">
    <source>
        <dbReference type="Proteomes" id="UP001139354"/>
    </source>
</evidence>
<reference evidence="1" key="1">
    <citation type="submission" date="2021-04" db="EMBL/GenBank/DDBJ databases">
        <title>Microbacterium tenobrionis sp. nov. and Microbacterium allomyrinae sp. nov., isolated from larvae of Tenobrio molitor and Allomyrina dichotoma, respectively.</title>
        <authorList>
            <person name="Lee S.D."/>
        </authorList>
    </citation>
    <scope>NUCLEOTIDE SEQUENCE</scope>
    <source>
        <strain evidence="1">BWT-G7</strain>
    </source>
</reference>
<dbReference type="RefSeq" id="WP_229384519.1">
    <property type="nucleotide sequence ID" value="NZ_JAGTTN010000003.1"/>
</dbReference>
<dbReference type="Proteomes" id="UP001139354">
    <property type="component" value="Unassembled WGS sequence"/>
</dbReference>
<comment type="caution">
    <text evidence="1">The sequence shown here is derived from an EMBL/GenBank/DDBJ whole genome shotgun (WGS) entry which is preliminary data.</text>
</comment>
<evidence type="ECO:0000313" key="1">
    <source>
        <dbReference type="EMBL" id="MCC2032548.1"/>
    </source>
</evidence>
<organism evidence="1 2">
    <name type="scientific">Microbacterium allomyrinae</name>
    <dbReference type="NCBI Taxonomy" id="2830666"/>
    <lineage>
        <taxon>Bacteria</taxon>
        <taxon>Bacillati</taxon>
        <taxon>Actinomycetota</taxon>
        <taxon>Actinomycetes</taxon>
        <taxon>Micrococcales</taxon>
        <taxon>Microbacteriaceae</taxon>
        <taxon>Microbacterium</taxon>
    </lineage>
</organism>